<evidence type="ECO:0000313" key="2">
    <source>
        <dbReference type="Proteomes" id="UP000563524"/>
    </source>
</evidence>
<name>A0A840I232_9PROT</name>
<dbReference type="AlphaFoldDB" id="A0A840I232"/>
<evidence type="ECO:0000313" key="1">
    <source>
        <dbReference type="EMBL" id="MBB4658395.1"/>
    </source>
</evidence>
<comment type="caution">
    <text evidence="1">The sequence shown here is derived from an EMBL/GenBank/DDBJ whole genome shotgun (WGS) entry which is preliminary data.</text>
</comment>
<dbReference type="EMBL" id="JACHOB010000001">
    <property type="protein sequence ID" value="MBB4658395.1"/>
    <property type="molecule type" value="Genomic_DNA"/>
</dbReference>
<organism evidence="1 2">
    <name type="scientific">Parvularcula dongshanensis</name>
    <dbReference type="NCBI Taxonomy" id="1173995"/>
    <lineage>
        <taxon>Bacteria</taxon>
        <taxon>Pseudomonadati</taxon>
        <taxon>Pseudomonadota</taxon>
        <taxon>Alphaproteobacteria</taxon>
        <taxon>Parvularculales</taxon>
        <taxon>Parvularculaceae</taxon>
        <taxon>Parvularcula</taxon>
    </lineage>
</organism>
<sequence>MSVKQSVYERVTRSVTSYAIRMLDPVGIVQT</sequence>
<keyword evidence="2" id="KW-1185">Reference proteome</keyword>
<dbReference type="Proteomes" id="UP000563524">
    <property type="component" value="Unassembled WGS sequence"/>
</dbReference>
<reference evidence="1 2" key="1">
    <citation type="submission" date="2020-08" db="EMBL/GenBank/DDBJ databases">
        <title>Genomic Encyclopedia of Type Strains, Phase IV (KMG-IV): sequencing the most valuable type-strain genomes for metagenomic binning, comparative biology and taxonomic classification.</title>
        <authorList>
            <person name="Goeker M."/>
        </authorList>
    </citation>
    <scope>NUCLEOTIDE SEQUENCE [LARGE SCALE GENOMIC DNA]</scope>
    <source>
        <strain evidence="1 2">DSM 102850</strain>
    </source>
</reference>
<accession>A0A840I232</accession>
<protein>
    <submittedName>
        <fullName evidence="1">Uncharacterized protein</fullName>
    </submittedName>
</protein>
<gene>
    <name evidence="1" type="ORF">GGQ59_000895</name>
</gene>
<proteinExistence type="predicted"/>